<proteinExistence type="predicted"/>
<accession>A0A840UVL0</accession>
<dbReference type="GO" id="GO:0035438">
    <property type="term" value="F:cyclic-di-GMP binding"/>
    <property type="evidence" value="ECO:0007669"/>
    <property type="project" value="InterPro"/>
</dbReference>
<dbReference type="Proteomes" id="UP000539642">
    <property type="component" value="Unassembled WGS sequence"/>
</dbReference>
<dbReference type="SUPFAM" id="SSF141371">
    <property type="entry name" value="PilZ domain-like"/>
    <property type="match status" value="1"/>
</dbReference>
<reference evidence="2 3" key="1">
    <citation type="submission" date="2020-08" db="EMBL/GenBank/DDBJ databases">
        <title>Genomic Encyclopedia of Type Strains, Phase IV (KMG-IV): sequencing the most valuable type-strain genomes for metagenomic binning, comparative biology and taxonomic classification.</title>
        <authorList>
            <person name="Goeker M."/>
        </authorList>
    </citation>
    <scope>NUCLEOTIDE SEQUENCE [LARGE SCALE GENOMIC DNA]</scope>
    <source>
        <strain evidence="2 3">DSM 28570</strain>
    </source>
</reference>
<dbReference type="Gene3D" id="2.40.10.220">
    <property type="entry name" value="predicted glycosyltransferase like domains"/>
    <property type="match status" value="1"/>
</dbReference>
<protein>
    <recommendedName>
        <fullName evidence="1">PilZ domain-containing protein</fullName>
    </recommendedName>
</protein>
<dbReference type="Pfam" id="PF07238">
    <property type="entry name" value="PilZ"/>
    <property type="match status" value="1"/>
</dbReference>
<sequence>MAEIIPDKKSCPYWSPLSLKCSLYSEGLFIPLENHIEIYCRTEAFTMCMQYSLSSESCHRSLPENTAAPHDNRRRHIRVEGRHRLILMRLNRSGTSVPQAATLARTIDLSIGGLRLQTAEPLASDTVIQFSFDECAPDFPVAGTATVKWCHPLPDSSEYQSGLAFANEQTAEAMGIYLRTSRHLR</sequence>
<feature type="domain" description="PilZ" evidence="1">
    <location>
        <begin position="72"/>
        <end position="171"/>
    </location>
</feature>
<evidence type="ECO:0000313" key="3">
    <source>
        <dbReference type="Proteomes" id="UP000539642"/>
    </source>
</evidence>
<gene>
    <name evidence="2" type="ORF">HNQ81_003507</name>
</gene>
<comment type="caution">
    <text evidence="2">The sequence shown here is derived from an EMBL/GenBank/DDBJ whole genome shotgun (WGS) entry which is preliminary data.</text>
</comment>
<dbReference type="InterPro" id="IPR009875">
    <property type="entry name" value="PilZ_domain"/>
</dbReference>
<dbReference type="RefSeq" id="WP_183352619.1">
    <property type="nucleotide sequence ID" value="NZ_JACHEO010000041.1"/>
</dbReference>
<evidence type="ECO:0000259" key="1">
    <source>
        <dbReference type="Pfam" id="PF07238"/>
    </source>
</evidence>
<keyword evidence="3" id="KW-1185">Reference proteome</keyword>
<dbReference type="AlphaFoldDB" id="A0A840UVL0"/>
<evidence type="ECO:0000313" key="2">
    <source>
        <dbReference type="EMBL" id="MBB5349745.1"/>
    </source>
</evidence>
<organism evidence="2 3">
    <name type="scientific">Desulfoprunum benzoelyticum</name>
    <dbReference type="NCBI Taxonomy" id="1506996"/>
    <lineage>
        <taxon>Bacteria</taxon>
        <taxon>Pseudomonadati</taxon>
        <taxon>Thermodesulfobacteriota</taxon>
        <taxon>Desulfobulbia</taxon>
        <taxon>Desulfobulbales</taxon>
        <taxon>Desulfobulbaceae</taxon>
        <taxon>Desulfoprunum</taxon>
    </lineage>
</organism>
<dbReference type="EMBL" id="JACHEO010000041">
    <property type="protein sequence ID" value="MBB5349745.1"/>
    <property type="molecule type" value="Genomic_DNA"/>
</dbReference>
<name>A0A840UVL0_9BACT</name>